<feature type="domain" description="CCAAT-binding factor" evidence="3">
    <location>
        <begin position="1"/>
        <end position="95"/>
    </location>
</feature>
<organism evidence="4 5">
    <name type="scientific">Parascedosporium putredinis</name>
    <dbReference type="NCBI Taxonomy" id="1442378"/>
    <lineage>
        <taxon>Eukaryota</taxon>
        <taxon>Fungi</taxon>
        <taxon>Dikarya</taxon>
        <taxon>Ascomycota</taxon>
        <taxon>Pezizomycotina</taxon>
        <taxon>Sordariomycetes</taxon>
        <taxon>Hypocreomycetidae</taxon>
        <taxon>Microascales</taxon>
        <taxon>Microascaceae</taxon>
        <taxon>Parascedosporium</taxon>
    </lineage>
</organism>
<reference evidence="4" key="1">
    <citation type="submission" date="2022-11" db="EMBL/GenBank/DDBJ databases">
        <authorList>
            <person name="Scott C."/>
            <person name="Bruce N."/>
        </authorList>
    </citation>
    <scope>NUCLEOTIDE SEQUENCE</scope>
</reference>
<name>A0A9P1H7Y2_9PEZI</name>
<dbReference type="EMBL" id="CALLCH030000016">
    <property type="protein sequence ID" value="CAI4217683.1"/>
    <property type="molecule type" value="Genomic_DNA"/>
</dbReference>
<evidence type="ECO:0000313" key="5">
    <source>
        <dbReference type="Proteomes" id="UP000838763"/>
    </source>
</evidence>
<dbReference type="InterPro" id="IPR040155">
    <property type="entry name" value="CEBPZ/Mak21-like"/>
</dbReference>
<dbReference type="PANTHER" id="PTHR12048">
    <property type="entry name" value="CCAAT-BINDING FACTOR-RELATED"/>
    <property type="match status" value="1"/>
</dbReference>
<dbReference type="AlphaFoldDB" id="A0A9P1H7Y2"/>
<comment type="caution">
    <text evidence="4">The sequence shown here is derived from an EMBL/GenBank/DDBJ whole genome shotgun (WGS) entry which is preliminary data.</text>
</comment>
<sequence>MYLNLIMRTLKSDMNIKRVKAFVKRMLQVLALHQPPFICGALYVIIQLEALIPGLATLIAEPEEHRESRQIESRDELGSSYNGLYASTIMEPGETQKPDLESHSLIRFLDKFAYRNPKAKELNREGSPVARDDGIEGEDDRIWNALVPDRSDDESSLGDLEFPFTDSEPSNSDLDDDEDKLPLGEEGTDGVGDIEQDVEEEDHHATGDTTSQRSRKRKLRDLPMFASAEDYAALLAKEADS</sequence>
<dbReference type="Pfam" id="PF03914">
    <property type="entry name" value="CBF"/>
    <property type="match status" value="1"/>
</dbReference>
<dbReference type="PANTHER" id="PTHR12048:SF0">
    <property type="entry name" value="CCAAT_ENHANCER-BINDING PROTEIN ZETA"/>
    <property type="match status" value="1"/>
</dbReference>
<evidence type="ECO:0000313" key="4">
    <source>
        <dbReference type="EMBL" id="CAI4217683.1"/>
    </source>
</evidence>
<proteinExistence type="inferred from homology"/>
<evidence type="ECO:0000259" key="3">
    <source>
        <dbReference type="Pfam" id="PF03914"/>
    </source>
</evidence>
<gene>
    <name evidence="4" type="ORF">PPNO1_LOCUS7286</name>
</gene>
<comment type="similarity">
    <text evidence="1">Belongs to the CBF/MAK21 family.</text>
</comment>
<dbReference type="GO" id="GO:0005634">
    <property type="term" value="C:nucleus"/>
    <property type="evidence" value="ECO:0007669"/>
    <property type="project" value="UniProtKB-ARBA"/>
</dbReference>
<dbReference type="InterPro" id="IPR005612">
    <property type="entry name" value="CCAAT-binding_factor"/>
</dbReference>
<evidence type="ECO:0000256" key="2">
    <source>
        <dbReference type="SAM" id="MobiDB-lite"/>
    </source>
</evidence>
<accession>A0A9P1H7Y2</accession>
<feature type="compositionally biased region" description="Acidic residues" evidence="2">
    <location>
        <begin position="186"/>
        <end position="200"/>
    </location>
</feature>
<keyword evidence="5" id="KW-1185">Reference proteome</keyword>
<dbReference type="OrthoDB" id="28947at2759"/>
<feature type="region of interest" description="Disordered" evidence="2">
    <location>
        <begin position="146"/>
        <end position="222"/>
    </location>
</feature>
<protein>
    <recommendedName>
        <fullName evidence="3">CCAAT-binding factor domain-containing protein</fullName>
    </recommendedName>
</protein>
<evidence type="ECO:0000256" key="1">
    <source>
        <dbReference type="ARBA" id="ARBA00007797"/>
    </source>
</evidence>
<dbReference type="Proteomes" id="UP000838763">
    <property type="component" value="Unassembled WGS sequence"/>
</dbReference>